<evidence type="ECO:0000313" key="9">
    <source>
        <dbReference type="EMBL" id="THY73500.1"/>
    </source>
</evidence>
<dbReference type="FunFam" id="1.10.10.790:FF:000002">
    <property type="entry name" value="Splicing factor 3A subunit 1"/>
    <property type="match status" value="1"/>
</dbReference>
<dbReference type="SUPFAM" id="SSF109905">
    <property type="entry name" value="Surp module (SWAP domain)"/>
    <property type="match status" value="2"/>
</dbReference>
<gene>
    <name evidence="9" type="ORF">D6C94_05750</name>
</gene>
<feature type="compositionally biased region" description="Low complexity" evidence="7">
    <location>
        <begin position="509"/>
        <end position="521"/>
    </location>
</feature>
<dbReference type="InterPro" id="IPR035967">
    <property type="entry name" value="SWAP/Surp_sf"/>
</dbReference>
<feature type="compositionally biased region" description="Basic and acidic residues" evidence="7">
    <location>
        <begin position="345"/>
        <end position="358"/>
    </location>
</feature>
<feature type="region of interest" description="Disordered" evidence="7">
    <location>
        <begin position="1"/>
        <end position="24"/>
    </location>
</feature>
<feature type="compositionally biased region" description="Pro residues" evidence="7">
    <location>
        <begin position="305"/>
        <end position="316"/>
    </location>
</feature>
<feature type="compositionally biased region" description="Polar residues" evidence="7">
    <location>
        <begin position="811"/>
        <end position="824"/>
    </location>
</feature>
<feature type="compositionally biased region" description="Polar residues" evidence="7">
    <location>
        <begin position="843"/>
        <end position="858"/>
    </location>
</feature>
<keyword evidence="3" id="KW-0747">Spliceosome</keyword>
<feature type="compositionally biased region" description="Polar residues" evidence="7">
    <location>
        <begin position="656"/>
        <end position="702"/>
    </location>
</feature>
<sequence length="1158" mass="129478">MAPAPLLERNDTPDNTDFKPPPGVILPPKEFRTLLEKTAGYIVRNGPAFEARIRDSAENNPKLQFVLPDNPYHPFYLWRLEEIKEGRGTDVAAGREGDVAAPKKKQGPAAPPDFHFSARMPNISSVDLEVIKLTAIFVAKNGRTWMTTLSQREARNPQFDFLRPQHSFYQFFSRLVDQYTEILNTQGQQQQEVVAELEKNVDNKYRVLESAKKRAEWVKFQEAQKVKKEEEHEAEKLAYAQIDWHDFVVVETILFTEADDQTELPPPTSLNDIQSASLEQKAQMSLAPSGMRIEEAMPGQETYYQPPPSQMPPPGSYSPASPAFSPAQQTGFAPPPRTPQEQEEDARIAERTAERQRAEQAQAAARGQGPMRIRNDYVPRAQARRQNAATALCPNCKQQIPFNELEQHMKIEMLDPRWREQSRIAAQRSSTTNLSTADVANNLKRLASQRSDVFDPVTGQAVSDEEAQRRKRIELSSYDGVNPSQSGPPGASGNQPPDVQEQVATQGRTSSSNFSTPSSSTRHQHNYNNMEDSTKRGLIQQLAMLQNTSKHSPDSPLPGCKTPGPGDQMIYPNAPLQPTPSGSPVLSAYHLGQPSPSAQTHLEASDMATPSTQNSKIYSPNSSDITVYSPSSLSAQITPIYSPNLANAHSIGSISPYMNTSHQNTPSPSQFRQPTLQSPYLPTQRSLPPVLTPSSSFGSSGQDVRHFNTDPLQRHYLQTQPSHVQRSRGLNQARHHPYGSPQNRSSHTPQALPHGTSQPQPRDGTATPQCIYSERLESSRVYDGTPISSLPHGPMSSVAPQGVQQPHRRSVSQLLSTGEPTTSRPLPHGTPQFRSPHGASKPSLLSQGSPPLISQSASPGLLQSHVRLIPQTLGPADSASSSSPKDKPQSCYPHYTPRPHVDHTLQTPQLDRPQTASPRQQPRARVWANWLEPNTLFDLKFQAQSYDENALKIQEALLERVQQRSLSKLRAHEFLEHLTLDYNALFKPQKARVFDFYIMQALLFNKDFVLLVSSRRQKSPRVEPPQCIWGAYDLSEYRGHAEIELHIHTTLNRVTNLTPDELVLCPGHERHDSAVNAIDDEGNMQYGWSTTLCYEVKLGDSVPQLHNHSADFMVHGIRQQDIKDIQNMDPVWKAKILEVFKARKENEDALLNMEKTWR</sequence>
<dbReference type="AlphaFoldDB" id="A0A4V6TG76"/>
<evidence type="ECO:0000256" key="2">
    <source>
        <dbReference type="ARBA" id="ARBA00022664"/>
    </source>
</evidence>
<dbReference type="InterPro" id="IPR022030">
    <property type="entry name" value="SF3A1_dom"/>
</dbReference>
<feature type="compositionally biased region" description="Polar residues" evidence="7">
    <location>
        <begin position="720"/>
        <end position="730"/>
    </location>
</feature>
<evidence type="ECO:0000256" key="5">
    <source>
        <dbReference type="ARBA" id="ARBA00023187"/>
    </source>
</evidence>
<dbReference type="EMBL" id="QZBJ01000036">
    <property type="protein sequence ID" value="THY73500.1"/>
    <property type="molecule type" value="Genomic_DNA"/>
</dbReference>
<feature type="compositionally biased region" description="Polar residues" evidence="7">
    <location>
        <begin position="482"/>
        <end position="508"/>
    </location>
</feature>
<evidence type="ECO:0000256" key="1">
    <source>
        <dbReference type="ARBA" id="ARBA00004123"/>
    </source>
</evidence>
<keyword evidence="5" id="KW-0508">mRNA splicing</keyword>
<feature type="region of interest" description="Disordered" evidence="7">
    <location>
        <begin position="300"/>
        <end position="374"/>
    </location>
</feature>
<feature type="region of interest" description="Disordered" evidence="7">
    <location>
        <begin position="873"/>
        <end position="922"/>
    </location>
</feature>
<evidence type="ECO:0000256" key="3">
    <source>
        <dbReference type="ARBA" id="ARBA00022728"/>
    </source>
</evidence>
<dbReference type="GO" id="GO:0000381">
    <property type="term" value="P:regulation of alternative mRNA splicing, via spliceosome"/>
    <property type="evidence" value="ECO:0007669"/>
    <property type="project" value="TreeGrafter"/>
</dbReference>
<dbReference type="Gene3D" id="1.10.10.790">
    <property type="entry name" value="Surp module"/>
    <property type="match status" value="2"/>
</dbReference>
<feature type="compositionally biased region" description="Polar residues" evidence="7">
    <location>
        <begin position="594"/>
        <end position="618"/>
    </location>
</feature>
<feature type="region of interest" description="Disordered" evidence="7">
    <location>
        <begin position="547"/>
        <end position="618"/>
    </location>
</feature>
<protein>
    <recommendedName>
        <fullName evidence="8">SURP motif domain-containing protein</fullName>
    </recommendedName>
</protein>
<dbReference type="GO" id="GO:0005686">
    <property type="term" value="C:U2 snRNP"/>
    <property type="evidence" value="ECO:0007669"/>
    <property type="project" value="UniProtKB-ARBA"/>
</dbReference>
<dbReference type="PANTHER" id="PTHR15316:SF1">
    <property type="entry name" value="SPLICING FACTOR 3A SUBUNIT 1"/>
    <property type="match status" value="1"/>
</dbReference>
<feature type="compositionally biased region" description="Polar residues" evidence="7">
    <location>
        <begin position="904"/>
        <end position="920"/>
    </location>
</feature>
<accession>A0A4V6TG76</accession>
<reference evidence="9 10" key="1">
    <citation type="submission" date="2018-10" db="EMBL/GenBank/DDBJ databases">
        <title>Fifty Aureobasidium pullulans genomes reveal a recombining polyextremotolerant generalist.</title>
        <authorList>
            <person name="Gostincar C."/>
            <person name="Turk M."/>
            <person name="Zajc J."/>
            <person name="Gunde-Cimerman N."/>
        </authorList>
    </citation>
    <scope>NUCLEOTIDE SEQUENCE [LARGE SCALE GENOMIC DNA]</scope>
    <source>
        <strain evidence="9 10">EXF-4256</strain>
    </source>
</reference>
<evidence type="ECO:0000256" key="7">
    <source>
        <dbReference type="SAM" id="MobiDB-lite"/>
    </source>
</evidence>
<feature type="compositionally biased region" description="Polar residues" evidence="7">
    <location>
        <begin position="740"/>
        <end position="770"/>
    </location>
</feature>
<dbReference type="PROSITE" id="PS50128">
    <property type="entry name" value="SURP"/>
    <property type="match status" value="2"/>
</dbReference>
<dbReference type="SMART" id="SM00648">
    <property type="entry name" value="SWAP"/>
    <property type="match status" value="2"/>
</dbReference>
<dbReference type="GO" id="GO:0045292">
    <property type="term" value="P:mRNA cis splicing, via spliceosome"/>
    <property type="evidence" value="ECO:0007669"/>
    <property type="project" value="InterPro"/>
</dbReference>
<feature type="region of interest" description="Disordered" evidence="7">
    <location>
        <begin position="474"/>
        <end position="529"/>
    </location>
</feature>
<evidence type="ECO:0000259" key="8">
    <source>
        <dbReference type="PROSITE" id="PS50128"/>
    </source>
</evidence>
<feature type="domain" description="SURP motif" evidence="8">
    <location>
        <begin position="34"/>
        <end position="76"/>
    </location>
</feature>
<dbReference type="InterPro" id="IPR000061">
    <property type="entry name" value="Surp"/>
</dbReference>
<proteinExistence type="predicted"/>
<keyword evidence="4" id="KW-0677">Repeat</keyword>
<keyword evidence="6" id="KW-0539">Nucleus</keyword>
<comment type="subcellular location">
    <subcellularLocation>
        <location evidence="1">Nucleus</location>
    </subcellularLocation>
</comment>
<organism evidence="9 10">
    <name type="scientific">Aureobasidium pullulans</name>
    <name type="common">Black yeast</name>
    <name type="synonym">Pullularia pullulans</name>
    <dbReference type="NCBI Taxonomy" id="5580"/>
    <lineage>
        <taxon>Eukaryota</taxon>
        <taxon>Fungi</taxon>
        <taxon>Dikarya</taxon>
        <taxon>Ascomycota</taxon>
        <taxon>Pezizomycotina</taxon>
        <taxon>Dothideomycetes</taxon>
        <taxon>Dothideomycetidae</taxon>
        <taxon>Dothideales</taxon>
        <taxon>Saccotheciaceae</taxon>
        <taxon>Aureobasidium</taxon>
    </lineage>
</organism>
<dbReference type="PANTHER" id="PTHR15316">
    <property type="entry name" value="SPLICEOSOME ASSOCIATED PROTEIN 114/SWAP SPLICING FACTOR-RELATED"/>
    <property type="match status" value="1"/>
</dbReference>
<dbReference type="GO" id="GO:0003723">
    <property type="term" value="F:RNA binding"/>
    <property type="evidence" value="ECO:0007669"/>
    <property type="project" value="InterPro"/>
</dbReference>
<dbReference type="Pfam" id="PF01805">
    <property type="entry name" value="Surp"/>
    <property type="match status" value="2"/>
</dbReference>
<dbReference type="FunFam" id="1.10.10.790:FF:000001">
    <property type="entry name" value="Splicing factor 3a, subunit 1"/>
    <property type="match status" value="1"/>
</dbReference>
<dbReference type="GO" id="GO:0071004">
    <property type="term" value="C:U2-type prespliceosome"/>
    <property type="evidence" value="ECO:0007669"/>
    <property type="project" value="TreeGrafter"/>
</dbReference>
<feature type="region of interest" description="Disordered" evidence="7">
    <location>
        <begin position="656"/>
        <end position="707"/>
    </location>
</feature>
<name>A0A4V6TG76_AURPU</name>
<evidence type="ECO:0000256" key="6">
    <source>
        <dbReference type="ARBA" id="ARBA00023242"/>
    </source>
</evidence>
<evidence type="ECO:0000313" key="10">
    <source>
        <dbReference type="Proteomes" id="UP000305064"/>
    </source>
</evidence>
<dbReference type="Pfam" id="PF12230">
    <property type="entry name" value="PRP21_like_P"/>
    <property type="match status" value="1"/>
</dbReference>
<feature type="region of interest" description="Disordered" evidence="7">
    <location>
        <begin position="720"/>
        <end position="858"/>
    </location>
</feature>
<feature type="domain" description="SURP motif" evidence="8">
    <location>
        <begin position="130"/>
        <end position="172"/>
    </location>
</feature>
<dbReference type="Proteomes" id="UP000305064">
    <property type="component" value="Unassembled WGS sequence"/>
</dbReference>
<comment type="caution">
    <text evidence="9">The sequence shown here is derived from an EMBL/GenBank/DDBJ whole genome shotgun (WGS) entry which is preliminary data.</text>
</comment>
<dbReference type="GO" id="GO:0071013">
    <property type="term" value="C:catalytic step 2 spliceosome"/>
    <property type="evidence" value="ECO:0007669"/>
    <property type="project" value="TreeGrafter"/>
</dbReference>
<keyword evidence="2" id="KW-0507">mRNA processing</keyword>
<evidence type="ECO:0000256" key="4">
    <source>
        <dbReference type="ARBA" id="ARBA00022737"/>
    </source>
</evidence>
<dbReference type="InterPro" id="IPR045146">
    <property type="entry name" value="SF3A1"/>
</dbReference>
<feature type="compositionally biased region" description="Low complexity" evidence="7">
    <location>
        <begin position="317"/>
        <end position="327"/>
    </location>
</feature>